<feature type="region of interest" description="Disordered" evidence="1">
    <location>
        <begin position="1"/>
        <end position="20"/>
    </location>
</feature>
<name>A0A0C3QMK7_9AGAM</name>
<dbReference type="InterPro" id="IPR036282">
    <property type="entry name" value="Glutathione-S-Trfase_C_sf"/>
</dbReference>
<dbReference type="GO" id="GO:0005737">
    <property type="term" value="C:cytoplasm"/>
    <property type="evidence" value="ECO:0007669"/>
    <property type="project" value="TreeGrafter"/>
</dbReference>
<dbReference type="OrthoDB" id="4951845at2759"/>
<reference evidence="3 4" key="1">
    <citation type="submission" date="2014-04" db="EMBL/GenBank/DDBJ databases">
        <authorList>
            <consortium name="DOE Joint Genome Institute"/>
            <person name="Kuo A."/>
            <person name="Girlanda M."/>
            <person name="Perotto S."/>
            <person name="Kohler A."/>
            <person name="Nagy L.G."/>
            <person name="Floudas D."/>
            <person name="Copeland A."/>
            <person name="Barry K.W."/>
            <person name="Cichocki N."/>
            <person name="Veneault-Fourrey C."/>
            <person name="LaButti K."/>
            <person name="Lindquist E.A."/>
            <person name="Lipzen A."/>
            <person name="Lundell T."/>
            <person name="Morin E."/>
            <person name="Murat C."/>
            <person name="Sun H."/>
            <person name="Tunlid A."/>
            <person name="Henrissat B."/>
            <person name="Grigoriev I.V."/>
            <person name="Hibbett D.S."/>
            <person name="Martin F."/>
            <person name="Nordberg H.P."/>
            <person name="Cantor M.N."/>
            <person name="Hua S.X."/>
        </authorList>
    </citation>
    <scope>NUCLEOTIDE SEQUENCE [LARGE SCALE GENOMIC DNA]</scope>
    <source>
        <strain evidence="3 4">MUT 4182</strain>
    </source>
</reference>
<dbReference type="AlphaFoldDB" id="A0A0C3QMK7"/>
<gene>
    <name evidence="3" type="ORF">M407DRAFT_240792</name>
</gene>
<evidence type="ECO:0000313" key="4">
    <source>
        <dbReference type="Proteomes" id="UP000054248"/>
    </source>
</evidence>
<sequence length="169" mass="19039">AYSPPNTSDGQHPLLLPPLSDPYGRARTRLQVDQINRTFVPAFYRFLQAQETAKQIQFGKEFLDELEKFAGAMDPEGPFFSGKELGFVDIMIAPWAFRITNVLKHYRGFELPPTKGRYEKWADAVFSHPAFVATCSTEDLYIDSYARYAENRPGTSQVADAINSGRGLP</sequence>
<evidence type="ECO:0000259" key="2">
    <source>
        <dbReference type="PROSITE" id="PS50405"/>
    </source>
</evidence>
<dbReference type="STRING" id="1051891.A0A0C3QMK7"/>
<dbReference type="InterPro" id="IPR050983">
    <property type="entry name" value="GST_Omega/HSP26"/>
</dbReference>
<dbReference type="Proteomes" id="UP000054248">
    <property type="component" value="Unassembled WGS sequence"/>
</dbReference>
<dbReference type="HOGENOM" id="CLU_135404_0_0_1"/>
<evidence type="ECO:0000313" key="3">
    <source>
        <dbReference type="EMBL" id="KIO34215.1"/>
    </source>
</evidence>
<dbReference type="EMBL" id="KN822944">
    <property type="protein sequence ID" value="KIO34215.1"/>
    <property type="molecule type" value="Genomic_DNA"/>
</dbReference>
<proteinExistence type="predicted"/>
<organism evidence="3 4">
    <name type="scientific">Tulasnella calospora MUT 4182</name>
    <dbReference type="NCBI Taxonomy" id="1051891"/>
    <lineage>
        <taxon>Eukaryota</taxon>
        <taxon>Fungi</taxon>
        <taxon>Dikarya</taxon>
        <taxon>Basidiomycota</taxon>
        <taxon>Agaricomycotina</taxon>
        <taxon>Agaricomycetes</taxon>
        <taxon>Cantharellales</taxon>
        <taxon>Tulasnellaceae</taxon>
        <taxon>Tulasnella</taxon>
    </lineage>
</organism>
<dbReference type="PROSITE" id="PS50405">
    <property type="entry name" value="GST_CTER"/>
    <property type="match status" value="1"/>
</dbReference>
<dbReference type="PANTHER" id="PTHR43968">
    <property type="match status" value="1"/>
</dbReference>
<dbReference type="PANTHER" id="PTHR43968:SF6">
    <property type="entry name" value="GLUTATHIONE S-TRANSFERASE OMEGA"/>
    <property type="match status" value="1"/>
</dbReference>
<dbReference type="InterPro" id="IPR010987">
    <property type="entry name" value="Glutathione-S-Trfase_C-like"/>
</dbReference>
<keyword evidence="4" id="KW-1185">Reference proteome</keyword>
<evidence type="ECO:0000256" key="1">
    <source>
        <dbReference type="SAM" id="MobiDB-lite"/>
    </source>
</evidence>
<dbReference type="Pfam" id="PF13410">
    <property type="entry name" value="GST_C_2"/>
    <property type="match status" value="1"/>
</dbReference>
<protein>
    <recommendedName>
        <fullName evidence="2">GST C-terminal domain-containing protein</fullName>
    </recommendedName>
</protein>
<reference evidence="4" key="2">
    <citation type="submission" date="2015-01" db="EMBL/GenBank/DDBJ databases">
        <title>Evolutionary Origins and Diversification of the Mycorrhizal Mutualists.</title>
        <authorList>
            <consortium name="DOE Joint Genome Institute"/>
            <consortium name="Mycorrhizal Genomics Consortium"/>
            <person name="Kohler A."/>
            <person name="Kuo A."/>
            <person name="Nagy L.G."/>
            <person name="Floudas D."/>
            <person name="Copeland A."/>
            <person name="Barry K.W."/>
            <person name="Cichocki N."/>
            <person name="Veneault-Fourrey C."/>
            <person name="LaButti K."/>
            <person name="Lindquist E.A."/>
            <person name="Lipzen A."/>
            <person name="Lundell T."/>
            <person name="Morin E."/>
            <person name="Murat C."/>
            <person name="Riley R."/>
            <person name="Ohm R."/>
            <person name="Sun H."/>
            <person name="Tunlid A."/>
            <person name="Henrissat B."/>
            <person name="Grigoriev I.V."/>
            <person name="Hibbett D.S."/>
            <person name="Martin F."/>
        </authorList>
    </citation>
    <scope>NUCLEOTIDE SEQUENCE [LARGE SCALE GENOMIC DNA]</scope>
    <source>
        <strain evidence="4">MUT 4182</strain>
    </source>
</reference>
<feature type="non-terminal residue" evidence="3">
    <location>
        <position position="1"/>
    </location>
</feature>
<dbReference type="Gene3D" id="1.20.1050.10">
    <property type="match status" value="1"/>
</dbReference>
<dbReference type="SUPFAM" id="SSF47616">
    <property type="entry name" value="GST C-terminal domain-like"/>
    <property type="match status" value="1"/>
</dbReference>
<accession>A0A0C3QMK7</accession>
<feature type="domain" description="GST C-terminal" evidence="2">
    <location>
        <begin position="21"/>
        <end position="146"/>
    </location>
</feature>
<feature type="compositionally biased region" description="Polar residues" evidence="1">
    <location>
        <begin position="1"/>
        <end position="10"/>
    </location>
</feature>